<dbReference type="InterPro" id="IPR050463">
    <property type="entry name" value="Gfo/Idh/MocA_oxidrdct_glycsds"/>
</dbReference>
<evidence type="ECO:0000313" key="5">
    <source>
        <dbReference type="Proteomes" id="UP001589774"/>
    </source>
</evidence>
<evidence type="ECO:0000259" key="2">
    <source>
        <dbReference type="Pfam" id="PF01408"/>
    </source>
</evidence>
<dbReference type="PANTHER" id="PTHR43818">
    <property type="entry name" value="BCDNA.GH03377"/>
    <property type="match status" value="1"/>
</dbReference>
<dbReference type="Gene3D" id="3.40.50.720">
    <property type="entry name" value="NAD(P)-binding Rossmann-like Domain"/>
    <property type="match status" value="1"/>
</dbReference>
<dbReference type="InterPro" id="IPR000683">
    <property type="entry name" value="Gfo/Idh/MocA-like_OxRdtase_N"/>
</dbReference>
<keyword evidence="5" id="KW-1185">Reference proteome</keyword>
<dbReference type="Pfam" id="PF01408">
    <property type="entry name" value="GFO_IDH_MocA"/>
    <property type="match status" value="1"/>
</dbReference>
<sequence>MTNSIKWGMIGAGDVTEVKSGPAFKKVPHSDLVAVMRRDAVKVQDYARRHGIRKWYTDAKQLIDDEEVNAVYIATPPDTHLQYCMMALQAGKAVYVEKPVTLNVEEAMRLANYVQKVGGCLSVAHYRREQPYFKKIVQIIDDGLIGEPLVISLQLLKKSLTEEMLQDPKIAWRLDPAKSGGGLFHDLAPHQLDIIYRLFGPIQKSEGLALNLGKRYPADDVVTGRILFENDVLFNGLWAFNVTEEVDRCEIFGSKGKLTLSFFTPHTIELMNGEGVQVFHFEALKHVQQPMIEAVVGYLRGERGNPCSIDDALEVATIMQNFTNK</sequence>
<dbReference type="RefSeq" id="WP_130858096.1">
    <property type="nucleotide sequence ID" value="NZ_JBHLWO010000001.1"/>
</dbReference>
<name>A0ABV6HDN8_9SPHI</name>
<proteinExistence type="predicted"/>
<dbReference type="EMBL" id="JBHLWO010000001">
    <property type="protein sequence ID" value="MFC0316717.1"/>
    <property type="molecule type" value="Genomic_DNA"/>
</dbReference>
<reference evidence="4 5" key="1">
    <citation type="submission" date="2024-09" db="EMBL/GenBank/DDBJ databases">
        <authorList>
            <person name="Sun Q."/>
            <person name="Mori K."/>
        </authorList>
    </citation>
    <scope>NUCLEOTIDE SEQUENCE [LARGE SCALE GENOMIC DNA]</scope>
    <source>
        <strain evidence="4 5">CCM 7765</strain>
    </source>
</reference>
<evidence type="ECO:0000256" key="1">
    <source>
        <dbReference type="ARBA" id="ARBA00023002"/>
    </source>
</evidence>
<dbReference type="Gene3D" id="3.30.360.10">
    <property type="entry name" value="Dihydrodipicolinate Reductase, domain 2"/>
    <property type="match status" value="1"/>
</dbReference>
<dbReference type="PANTHER" id="PTHR43818:SF11">
    <property type="entry name" value="BCDNA.GH03377"/>
    <property type="match status" value="1"/>
</dbReference>
<keyword evidence="1" id="KW-0560">Oxidoreductase</keyword>
<gene>
    <name evidence="4" type="ORF">ACFFI0_00300</name>
</gene>
<dbReference type="Pfam" id="PF22725">
    <property type="entry name" value="GFO_IDH_MocA_C3"/>
    <property type="match status" value="1"/>
</dbReference>
<accession>A0ABV6HDN8</accession>
<dbReference type="SUPFAM" id="SSF55347">
    <property type="entry name" value="Glyceraldehyde-3-phosphate dehydrogenase-like, C-terminal domain"/>
    <property type="match status" value="1"/>
</dbReference>
<dbReference type="InterPro" id="IPR055170">
    <property type="entry name" value="GFO_IDH_MocA-like_dom"/>
</dbReference>
<feature type="domain" description="GFO/IDH/MocA-like oxidoreductase" evidence="3">
    <location>
        <begin position="133"/>
        <end position="258"/>
    </location>
</feature>
<feature type="domain" description="Gfo/Idh/MocA-like oxidoreductase N-terminal" evidence="2">
    <location>
        <begin position="5"/>
        <end position="125"/>
    </location>
</feature>
<evidence type="ECO:0000259" key="3">
    <source>
        <dbReference type="Pfam" id="PF22725"/>
    </source>
</evidence>
<dbReference type="Proteomes" id="UP001589774">
    <property type="component" value="Unassembled WGS sequence"/>
</dbReference>
<dbReference type="PROSITE" id="PS50096">
    <property type="entry name" value="IQ"/>
    <property type="match status" value="1"/>
</dbReference>
<evidence type="ECO:0000313" key="4">
    <source>
        <dbReference type="EMBL" id="MFC0316717.1"/>
    </source>
</evidence>
<organism evidence="4 5">
    <name type="scientific">Olivibacter oleidegradans</name>
    <dbReference type="NCBI Taxonomy" id="760123"/>
    <lineage>
        <taxon>Bacteria</taxon>
        <taxon>Pseudomonadati</taxon>
        <taxon>Bacteroidota</taxon>
        <taxon>Sphingobacteriia</taxon>
        <taxon>Sphingobacteriales</taxon>
        <taxon>Sphingobacteriaceae</taxon>
        <taxon>Olivibacter</taxon>
    </lineage>
</organism>
<protein>
    <submittedName>
        <fullName evidence="4">Gfo/Idh/MocA family protein</fullName>
    </submittedName>
</protein>
<comment type="caution">
    <text evidence="4">The sequence shown here is derived from an EMBL/GenBank/DDBJ whole genome shotgun (WGS) entry which is preliminary data.</text>
</comment>
<dbReference type="InterPro" id="IPR036291">
    <property type="entry name" value="NAD(P)-bd_dom_sf"/>
</dbReference>
<dbReference type="SUPFAM" id="SSF51735">
    <property type="entry name" value="NAD(P)-binding Rossmann-fold domains"/>
    <property type="match status" value="1"/>
</dbReference>